<evidence type="ECO:0000313" key="1">
    <source>
        <dbReference type="EMBL" id="NHB94567.1"/>
    </source>
</evidence>
<dbReference type="AlphaFoldDB" id="A0A7X5QHS3"/>
<dbReference type="EMBL" id="PUJW01000044">
    <property type="protein sequence ID" value="NHB94567.1"/>
    <property type="molecule type" value="Genomic_DNA"/>
</dbReference>
<name>A0A7X5QHS3_9GAMM</name>
<protein>
    <submittedName>
        <fullName evidence="1">Uncharacterized protein</fullName>
    </submittedName>
</protein>
<dbReference type="Proteomes" id="UP000591844">
    <property type="component" value="Unassembled WGS sequence"/>
</dbReference>
<evidence type="ECO:0000313" key="2">
    <source>
        <dbReference type="Proteomes" id="UP000591844"/>
    </source>
</evidence>
<keyword evidence="2" id="KW-1185">Reference proteome</keyword>
<reference evidence="1 2" key="1">
    <citation type="submission" date="2018-02" db="EMBL/GenBank/DDBJ databases">
        <authorList>
            <person name="Machado R.A."/>
        </authorList>
    </citation>
    <scope>NUCLEOTIDE SEQUENCE [LARGE SCALE GENOMIC DNA]</scope>
    <source>
        <strain evidence="1 2">DSM 19724</strain>
    </source>
</reference>
<sequence>MTLNSSQLKEMIEVNLTSSGFAANEHGRMNDLAEAIAKAVVEHITASGQVIVIGGGNYSGEIAKIV</sequence>
<gene>
    <name evidence="1" type="ORF">C5469_21480</name>
</gene>
<proteinExistence type="predicted"/>
<organism evidence="1 2">
    <name type="scientific">Photorhabdus cinerea</name>
    <dbReference type="NCBI Taxonomy" id="471575"/>
    <lineage>
        <taxon>Bacteria</taxon>
        <taxon>Pseudomonadati</taxon>
        <taxon>Pseudomonadota</taxon>
        <taxon>Gammaproteobacteria</taxon>
        <taxon>Enterobacterales</taxon>
        <taxon>Morganellaceae</taxon>
        <taxon>Photorhabdus</taxon>
    </lineage>
</organism>
<accession>A0A7X5QHS3</accession>
<comment type="caution">
    <text evidence="1">The sequence shown here is derived from an EMBL/GenBank/DDBJ whole genome shotgun (WGS) entry which is preliminary data.</text>
</comment>
<dbReference type="RefSeq" id="WP_166310555.1">
    <property type="nucleotide sequence ID" value="NZ_CAWPIB010000044.1"/>
</dbReference>